<dbReference type="InterPro" id="IPR032710">
    <property type="entry name" value="NTF2-like_dom_sf"/>
</dbReference>
<gene>
    <name evidence="2" type="ORF">WH87_06005</name>
</gene>
<keyword evidence="3" id="KW-1185">Reference proteome</keyword>
<evidence type="ECO:0000259" key="1">
    <source>
        <dbReference type="Pfam" id="PF12680"/>
    </source>
</evidence>
<dbReference type="CDD" id="cd00531">
    <property type="entry name" value="NTF2_like"/>
    <property type="match status" value="1"/>
</dbReference>
<dbReference type="Gene3D" id="3.10.450.50">
    <property type="match status" value="1"/>
</dbReference>
<evidence type="ECO:0000313" key="3">
    <source>
        <dbReference type="Proteomes" id="UP000033411"/>
    </source>
</evidence>
<organism evidence="2 3">
    <name type="scientific">Devosia epidermidihirudinis</name>
    <dbReference type="NCBI Taxonomy" id="1293439"/>
    <lineage>
        <taxon>Bacteria</taxon>
        <taxon>Pseudomonadati</taxon>
        <taxon>Pseudomonadota</taxon>
        <taxon>Alphaproteobacteria</taxon>
        <taxon>Hyphomicrobiales</taxon>
        <taxon>Devosiaceae</taxon>
        <taxon>Devosia</taxon>
    </lineage>
</organism>
<dbReference type="SUPFAM" id="SSF54427">
    <property type="entry name" value="NTF2-like"/>
    <property type="match status" value="1"/>
</dbReference>
<dbReference type="GO" id="GO:0016853">
    <property type="term" value="F:isomerase activity"/>
    <property type="evidence" value="ECO:0007669"/>
    <property type="project" value="UniProtKB-KW"/>
</dbReference>
<dbReference type="PATRIC" id="fig|1293439.3.peg.768"/>
<accession>A0A0F5QFI7</accession>
<dbReference type="InterPro" id="IPR037401">
    <property type="entry name" value="SnoaL-like"/>
</dbReference>
<dbReference type="Pfam" id="PF12680">
    <property type="entry name" value="SnoaL_2"/>
    <property type="match status" value="1"/>
</dbReference>
<dbReference type="STRING" id="1293439.WH87_06005"/>
<protein>
    <submittedName>
        <fullName evidence="2">Ketosteroid isomerase</fullName>
    </submittedName>
</protein>
<dbReference type="AlphaFoldDB" id="A0A0F5QFI7"/>
<dbReference type="RefSeq" id="WP_046138073.1">
    <property type="nucleotide sequence ID" value="NZ_LANJ01000011.1"/>
</dbReference>
<feature type="domain" description="SnoaL-like" evidence="1">
    <location>
        <begin position="9"/>
        <end position="115"/>
    </location>
</feature>
<dbReference type="Proteomes" id="UP000033411">
    <property type="component" value="Unassembled WGS sequence"/>
</dbReference>
<sequence>MSKENIDIVARYFAAVAAGDLETVGRLLADDLVWHQPGQGSLSGTHTGKGAVFALLGGFMERSAGSFRIDHVGTLMANGDLVSASIHFAAESGTKTMAMNGVDLLRVAGGQIAEVWLFSEDQPAEDAFWG</sequence>
<comment type="caution">
    <text evidence="2">The sequence shown here is derived from an EMBL/GenBank/DDBJ whole genome shotgun (WGS) entry which is preliminary data.</text>
</comment>
<proteinExistence type="predicted"/>
<dbReference type="EMBL" id="LANJ01000011">
    <property type="protein sequence ID" value="KKC39700.1"/>
    <property type="molecule type" value="Genomic_DNA"/>
</dbReference>
<evidence type="ECO:0000313" key="2">
    <source>
        <dbReference type="EMBL" id="KKC39700.1"/>
    </source>
</evidence>
<name>A0A0F5QFI7_9HYPH</name>
<keyword evidence="2" id="KW-0413">Isomerase</keyword>
<dbReference type="OrthoDB" id="7707694at2"/>
<reference evidence="2 3" key="1">
    <citation type="submission" date="2015-03" db="EMBL/GenBank/DDBJ databases">
        <authorList>
            <person name="Lepp D."/>
            <person name="Hassan Y.I."/>
            <person name="Li X.-Z."/>
            <person name="Zhou T."/>
        </authorList>
    </citation>
    <scope>NUCLEOTIDE SEQUENCE [LARGE SCALE GENOMIC DNA]</scope>
    <source>
        <strain evidence="2 3">E84</strain>
    </source>
</reference>